<dbReference type="SUPFAM" id="SSF81624">
    <property type="entry name" value="N-terminal domain of MutM-like DNA repair proteins"/>
    <property type="match status" value="1"/>
</dbReference>
<evidence type="ECO:0000313" key="16">
    <source>
        <dbReference type="EMBL" id="ANF58248.1"/>
    </source>
</evidence>
<dbReference type="InterPro" id="IPR015886">
    <property type="entry name" value="H2TH_FPG"/>
</dbReference>
<keyword evidence="9" id="KW-0234">DNA repair</keyword>
<dbReference type="AlphaFoldDB" id="A0A172YG52"/>
<evidence type="ECO:0000256" key="12">
    <source>
        <dbReference type="ARBA" id="ARBA00023295"/>
    </source>
</evidence>
<dbReference type="NCBIfam" id="NF007763">
    <property type="entry name" value="PRK10445.1"/>
    <property type="match status" value="1"/>
</dbReference>
<dbReference type="SUPFAM" id="SSF46946">
    <property type="entry name" value="S13-like H2TH domain"/>
    <property type="match status" value="1"/>
</dbReference>
<sequence length="272" mass="31003">MPEGPEIRRLADRLDRLLGGRVIERAWFAFPHLQAQVSRLEGRRLTSVTSRGKALLSRFDEGSVIYSHNQLYGVWRIGRRGEMPVTARSPRLRLSTARHDAWLFSASDISLWREEELAHHPFLSRLGPEPLDPGVDVADVVARLRLREFSSRQLGVLLLDQGFLAGIGNYLRSEALFFAGLLPEWRPRELDDAQCAMLAERILSVTRRAYRRAGVTNLAAWREPMIAQGLTRRHWRHAVFGRAGEPCHACGTPIGRRLVASRRLYCCPHCQR</sequence>
<evidence type="ECO:0000259" key="14">
    <source>
        <dbReference type="PROSITE" id="PS51066"/>
    </source>
</evidence>
<proteinExistence type="inferred from homology"/>
<dbReference type="EC" id="4.2.99.18" evidence="2"/>
<dbReference type="Pfam" id="PF06831">
    <property type="entry name" value="H2TH"/>
    <property type="match status" value="1"/>
</dbReference>
<dbReference type="Gene3D" id="1.10.8.50">
    <property type="match status" value="1"/>
</dbReference>
<evidence type="ECO:0000256" key="1">
    <source>
        <dbReference type="ARBA" id="ARBA00009409"/>
    </source>
</evidence>
<dbReference type="PANTHER" id="PTHR42697:SF1">
    <property type="entry name" value="ENDONUCLEASE 8"/>
    <property type="match status" value="1"/>
</dbReference>
<keyword evidence="12" id="KW-0326">Glycosidase</keyword>
<dbReference type="GO" id="GO:0008270">
    <property type="term" value="F:zinc ion binding"/>
    <property type="evidence" value="ECO:0007669"/>
    <property type="project" value="UniProtKB-KW"/>
</dbReference>
<dbReference type="InterPro" id="IPR035937">
    <property type="entry name" value="FPG_N"/>
</dbReference>
<evidence type="ECO:0000256" key="10">
    <source>
        <dbReference type="ARBA" id="ARBA00023239"/>
    </source>
</evidence>
<evidence type="ECO:0000256" key="8">
    <source>
        <dbReference type="ARBA" id="ARBA00023125"/>
    </source>
</evidence>
<evidence type="ECO:0000256" key="7">
    <source>
        <dbReference type="ARBA" id="ARBA00022833"/>
    </source>
</evidence>
<accession>A0A172YG52</accession>
<organism evidence="16 17">
    <name type="scientific">Halotalea alkalilenta</name>
    <dbReference type="NCBI Taxonomy" id="376489"/>
    <lineage>
        <taxon>Bacteria</taxon>
        <taxon>Pseudomonadati</taxon>
        <taxon>Pseudomonadota</taxon>
        <taxon>Gammaproteobacteria</taxon>
        <taxon>Oceanospirillales</taxon>
        <taxon>Halomonadaceae</taxon>
        <taxon>Halotalea</taxon>
    </lineage>
</organism>
<dbReference type="SMART" id="SM00898">
    <property type="entry name" value="Fapy_DNA_glyco"/>
    <property type="match status" value="1"/>
</dbReference>
<dbReference type="EMBL" id="CP015243">
    <property type="protein sequence ID" value="ANF58248.1"/>
    <property type="molecule type" value="Genomic_DNA"/>
</dbReference>
<dbReference type="InterPro" id="IPR012319">
    <property type="entry name" value="FPG_cat"/>
</dbReference>
<dbReference type="Pfam" id="PF01149">
    <property type="entry name" value="Fapy_DNA_glyco"/>
    <property type="match status" value="1"/>
</dbReference>
<dbReference type="STRING" id="376489.A5892_12850"/>
<evidence type="ECO:0000313" key="17">
    <source>
        <dbReference type="Proteomes" id="UP000077875"/>
    </source>
</evidence>
<keyword evidence="8" id="KW-0238">DNA-binding</keyword>
<evidence type="ECO:0000256" key="5">
    <source>
        <dbReference type="ARBA" id="ARBA00022771"/>
    </source>
</evidence>
<keyword evidence="11" id="KW-0511">Multifunctional enzyme</keyword>
<dbReference type="SUPFAM" id="SSF57716">
    <property type="entry name" value="Glucocorticoid receptor-like (DNA-binding domain)"/>
    <property type="match status" value="1"/>
</dbReference>
<protein>
    <recommendedName>
        <fullName evidence="2">DNA-(apurinic or apyrimidinic site) lyase</fullName>
        <ecNumber evidence="2">4.2.99.18</ecNumber>
    </recommendedName>
</protein>
<gene>
    <name evidence="16" type="ORF">A5892_12850</name>
</gene>
<feature type="domain" description="Formamidopyrimidine-DNA glycosylase catalytic" evidence="15">
    <location>
        <begin position="2"/>
        <end position="101"/>
    </location>
</feature>
<keyword evidence="3" id="KW-0479">Metal-binding</keyword>
<evidence type="ECO:0000256" key="13">
    <source>
        <dbReference type="PROSITE-ProRule" id="PRU00391"/>
    </source>
</evidence>
<dbReference type="InterPro" id="IPR000214">
    <property type="entry name" value="Znf_DNA_glyclase/AP_lyase"/>
</dbReference>
<keyword evidence="7" id="KW-0862">Zinc</keyword>
<dbReference type="SMART" id="SM01232">
    <property type="entry name" value="H2TH"/>
    <property type="match status" value="1"/>
</dbReference>
<feature type="domain" description="FPG-type" evidence="14">
    <location>
        <begin position="238"/>
        <end position="272"/>
    </location>
</feature>
<dbReference type="KEGG" id="haa:A5892_12850"/>
<keyword evidence="4" id="KW-0227">DNA damage</keyword>
<dbReference type="PROSITE" id="PS51066">
    <property type="entry name" value="ZF_FPG_2"/>
    <property type="match status" value="1"/>
</dbReference>
<evidence type="ECO:0000259" key="15">
    <source>
        <dbReference type="PROSITE" id="PS51068"/>
    </source>
</evidence>
<dbReference type="GO" id="GO:0140078">
    <property type="term" value="F:class I DNA-(apurinic or apyrimidinic site) endonuclease activity"/>
    <property type="evidence" value="ECO:0007669"/>
    <property type="project" value="UniProtKB-EC"/>
</dbReference>
<evidence type="ECO:0000256" key="2">
    <source>
        <dbReference type="ARBA" id="ARBA00012720"/>
    </source>
</evidence>
<evidence type="ECO:0000256" key="11">
    <source>
        <dbReference type="ARBA" id="ARBA00023268"/>
    </source>
</evidence>
<dbReference type="PROSITE" id="PS51068">
    <property type="entry name" value="FPG_CAT"/>
    <property type="match status" value="1"/>
</dbReference>
<dbReference type="RefSeq" id="WP_064123146.1">
    <property type="nucleotide sequence ID" value="NZ_CP015243.1"/>
</dbReference>
<keyword evidence="6" id="KW-0378">Hydrolase</keyword>
<comment type="similarity">
    <text evidence="1">Belongs to the FPG family.</text>
</comment>
<name>A0A172YG52_9GAMM</name>
<dbReference type="InterPro" id="IPR010979">
    <property type="entry name" value="Ribosomal_uS13-like_H2TH"/>
</dbReference>
<evidence type="ECO:0000256" key="3">
    <source>
        <dbReference type="ARBA" id="ARBA00022723"/>
    </source>
</evidence>
<dbReference type="GO" id="GO:0000703">
    <property type="term" value="F:oxidized pyrimidine nucleobase lesion DNA N-glycosylase activity"/>
    <property type="evidence" value="ECO:0007669"/>
    <property type="project" value="TreeGrafter"/>
</dbReference>
<dbReference type="GO" id="GO:0003684">
    <property type="term" value="F:damaged DNA binding"/>
    <property type="evidence" value="ECO:0007669"/>
    <property type="project" value="InterPro"/>
</dbReference>
<dbReference type="Gene3D" id="3.20.190.10">
    <property type="entry name" value="MutM-like, N-terminal"/>
    <property type="match status" value="1"/>
</dbReference>
<evidence type="ECO:0000256" key="6">
    <source>
        <dbReference type="ARBA" id="ARBA00022801"/>
    </source>
</evidence>
<reference evidence="16 17" key="1">
    <citation type="submission" date="2016-04" db="EMBL/GenBank/DDBJ databases">
        <title>Complete Genome Sequence of Halotalea alkalilenta IHB B 13600.</title>
        <authorList>
            <person name="Swarnkar M.K."/>
            <person name="Sharma A."/>
            <person name="Kaushal K."/>
            <person name="Soni R."/>
            <person name="Rana S."/>
            <person name="Singh A.K."/>
            <person name="Gulati A."/>
        </authorList>
    </citation>
    <scope>NUCLEOTIDE SEQUENCE [LARGE SCALE GENOMIC DNA]</scope>
    <source>
        <strain evidence="16 17">IHB B 13600</strain>
    </source>
</reference>
<keyword evidence="5 13" id="KW-0863">Zinc-finger</keyword>
<dbReference type="Proteomes" id="UP000077875">
    <property type="component" value="Chromosome"/>
</dbReference>
<evidence type="ECO:0000256" key="9">
    <source>
        <dbReference type="ARBA" id="ARBA00023204"/>
    </source>
</evidence>
<dbReference type="PANTHER" id="PTHR42697">
    <property type="entry name" value="ENDONUCLEASE 8"/>
    <property type="match status" value="1"/>
</dbReference>
<evidence type="ECO:0000256" key="4">
    <source>
        <dbReference type="ARBA" id="ARBA00022763"/>
    </source>
</evidence>
<keyword evidence="10" id="KW-0456">Lyase</keyword>
<keyword evidence="17" id="KW-1185">Reference proteome</keyword>
<dbReference type="GO" id="GO:0006284">
    <property type="term" value="P:base-excision repair"/>
    <property type="evidence" value="ECO:0007669"/>
    <property type="project" value="InterPro"/>
</dbReference>